<keyword evidence="3" id="KW-1185">Reference proteome</keyword>
<gene>
    <name evidence="2" type="ORF">EVAR_83140_1</name>
</gene>
<dbReference type="EMBL" id="BGZK01001152">
    <property type="protein sequence ID" value="GBP72630.1"/>
    <property type="molecule type" value="Genomic_DNA"/>
</dbReference>
<sequence length="106" mass="12382">MTAGARWFVKNDVIARDLKVETLKKFIKMLARRTFNRVDVDPYTSLYNLAPQCERPPRRYQLPRDQLSKLLNRDKVEVNGHLLGDGSRHIMTRESSVPPEMTHLHP</sequence>
<organism evidence="2 3">
    <name type="scientific">Eumeta variegata</name>
    <name type="common">Bagworm moth</name>
    <name type="synonym">Eumeta japonica</name>
    <dbReference type="NCBI Taxonomy" id="151549"/>
    <lineage>
        <taxon>Eukaryota</taxon>
        <taxon>Metazoa</taxon>
        <taxon>Ecdysozoa</taxon>
        <taxon>Arthropoda</taxon>
        <taxon>Hexapoda</taxon>
        <taxon>Insecta</taxon>
        <taxon>Pterygota</taxon>
        <taxon>Neoptera</taxon>
        <taxon>Endopterygota</taxon>
        <taxon>Lepidoptera</taxon>
        <taxon>Glossata</taxon>
        <taxon>Ditrysia</taxon>
        <taxon>Tineoidea</taxon>
        <taxon>Psychidae</taxon>
        <taxon>Oiketicinae</taxon>
        <taxon>Eumeta</taxon>
    </lineage>
</organism>
<reference evidence="2 3" key="1">
    <citation type="journal article" date="2019" name="Commun. Biol.">
        <title>The bagworm genome reveals a unique fibroin gene that provides high tensile strength.</title>
        <authorList>
            <person name="Kono N."/>
            <person name="Nakamura H."/>
            <person name="Ohtoshi R."/>
            <person name="Tomita M."/>
            <person name="Numata K."/>
            <person name="Arakawa K."/>
        </authorList>
    </citation>
    <scope>NUCLEOTIDE SEQUENCE [LARGE SCALE GENOMIC DNA]</scope>
</reference>
<protein>
    <submittedName>
        <fullName evidence="2">Uncharacterized protein</fullName>
    </submittedName>
</protein>
<evidence type="ECO:0000313" key="3">
    <source>
        <dbReference type="Proteomes" id="UP000299102"/>
    </source>
</evidence>
<proteinExistence type="predicted"/>
<evidence type="ECO:0000313" key="2">
    <source>
        <dbReference type="EMBL" id="GBP72630.1"/>
    </source>
</evidence>
<dbReference type="AlphaFoldDB" id="A0A4C1YC49"/>
<feature type="region of interest" description="Disordered" evidence="1">
    <location>
        <begin position="82"/>
        <end position="106"/>
    </location>
</feature>
<dbReference type="Proteomes" id="UP000299102">
    <property type="component" value="Unassembled WGS sequence"/>
</dbReference>
<evidence type="ECO:0000256" key="1">
    <source>
        <dbReference type="SAM" id="MobiDB-lite"/>
    </source>
</evidence>
<dbReference type="OrthoDB" id="412981at2759"/>
<comment type="caution">
    <text evidence="2">The sequence shown here is derived from an EMBL/GenBank/DDBJ whole genome shotgun (WGS) entry which is preliminary data.</text>
</comment>
<accession>A0A4C1YC49</accession>
<name>A0A4C1YC49_EUMVA</name>